<dbReference type="Gene3D" id="1.10.287.110">
    <property type="entry name" value="DnaJ domain"/>
    <property type="match status" value="1"/>
</dbReference>
<keyword evidence="3" id="KW-0472">Membrane</keyword>
<evidence type="ECO:0000256" key="3">
    <source>
        <dbReference type="SAM" id="Phobius"/>
    </source>
</evidence>
<dbReference type="SMART" id="SM00271">
    <property type="entry name" value="DnaJ"/>
    <property type="match status" value="1"/>
</dbReference>
<dbReference type="Pfam" id="PF00226">
    <property type="entry name" value="DnaJ"/>
    <property type="match status" value="1"/>
</dbReference>
<dbReference type="CDD" id="cd06257">
    <property type="entry name" value="DnaJ"/>
    <property type="match status" value="1"/>
</dbReference>
<dbReference type="PROSITE" id="PS50076">
    <property type="entry name" value="DNAJ_2"/>
    <property type="match status" value="1"/>
</dbReference>
<keyword evidence="6" id="KW-1185">Reference proteome</keyword>
<feature type="transmembrane region" description="Helical" evidence="3">
    <location>
        <begin position="166"/>
        <end position="184"/>
    </location>
</feature>
<proteinExistence type="predicted"/>
<comment type="caution">
    <text evidence="5">The sequence shown here is derived from an EMBL/GenBank/DDBJ whole genome shotgun (WGS) entry which is preliminary data.</text>
</comment>
<dbReference type="PRINTS" id="PR00625">
    <property type="entry name" value="JDOMAIN"/>
</dbReference>
<dbReference type="EMBL" id="JANBUW010002111">
    <property type="protein sequence ID" value="KAJ2841612.1"/>
    <property type="molecule type" value="Genomic_DNA"/>
</dbReference>
<gene>
    <name evidence="5" type="ORF">IWW36_006203</name>
</gene>
<sequence>MYQIRQAAINRLSRAASSIQRARLVHSWREAEQTIRRLHSDAYTILGINEKSSMQEIKAQYYRICRQLHPDTQTAHQQQPPPLLNIEQTRWSAMSIGERQSAMREQFGMVRDAYEILANAQVRHKYDAMRQRQDRWKARRRDPWASEQPMFTGKKKSPEEARKERLLLWGVFGFLGIVLVMSSYQRLLTVEKQRERLEKEHYRSTRMLQVARERALEKWCQVPPDHLDEYEFKRLASAQKANGEMQQGDFHLLWPDGVGLGLIALLDEKQLCGVLSRSRVTHDEALARLRPTAQRALQKDPIVAHYINNS</sequence>
<dbReference type="InterPro" id="IPR051938">
    <property type="entry name" value="Apopto_cytoskel_mod"/>
</dbReference>
<evidence type="ECO:0000313" key="5">
    <source>
        <dbReference type="EMBL" id="KAJ2841612.1"/>
    </source>
</evidence>
<dbReference type="InterPro" id="IPR001623">
    <property type="entry name" value="DnaJ_domain"/>
</dbReference>
<reference evidence="5" key="1">
    <citation type="submission" date="2022-07" db="EMBL/GenBank/DDBJ databases">
        <title>Phylogenomic reconstructions and comparative analyses of Kickxellomycotina fungi.</title>
        <authorList>
            <person name="Reynolds N.K."/>
            <person name="Stajich J.E."/>
            <person name="Barry K."/>
            <person name="Grigoriev I.V."/>
            <person name="Crous P."/>
            <person name="Smith M.E."/>
        </authorList>
    </citation>
    <scope>NUCLEOTIDE SEQUENCE</scope>
    <source>
        <strain evidence="5">NRRL 1566</strain>
    </source>
</reference>
<evidence type="ECO:0000256" key="1">
    <source>
        <dbReference type="ARBA" id="ARBA00023186"/>
    </source>
</evidence>
<dbReference type="AlphaFoldDB" id="A0A9W8I262"/>
<keyword evidence="3" id="KW-1133">Transmembrane helix</keyword>
<name>A0A9W8I262_9FUNG</name>
<feature type="domain" description="J" evidence="4">
    <location>
        <begin position="41"/>
        <end position="130"/>
    </location>
</feature>
<keyword evidence="1" id="KW-0143">Chaperone</keyword>
<dbReference type="PANTHER" id="PTHR44145">
    <property type="entry name" value="DNAJ HOMOLOG SUBFAMILY A MEMBER 3, MITOCHONDRIAL"/>
    <property type="match status" value="1"/>
</dbReference>
<evidence type="ECO:0000313" key="6">
    <source>
        <dbReference type="Proteomes" id="UP001139887"/>
    </source>
</evidence>
<dbReference type="OrthoDB" id="10250354at2759"/>
<organism evidence="5 6">
    <name type="scientific">Coemansia brasiliensis</name>
    <dbReference type="NCBI Taxonomy" id="2650707"/>
    <lineage>
        <taxon>Eukaryota</taxon>
        <taxon>Fungi</taxon>
        <taxon>Fungi incertae sedis</taxon>
        <taxon>Zoopagomycota</taxon>
        <taxon>Kickxellomycotina</taxon>
        <taxon>Kickxellomycetes</taxon>
        <taxon>Kickxellales</taxon>
        <taxon>Kickxellaceae</taxon>
        <taxon>Coemansia</taxon>
    </lineage>
</organism>
<dbReference type="PANTHER" id="PTHR44145:SF3">
    <property type="entry name" value="DNAJ HOMOLOG SUBFAMILY A MEMBER 3, MITOCHONDRIAL"/>
    <property type="match status" value="1"/>
</dbReference>
<dbReference type="SUPFAM" id="SSF46565">
    <property type="entry name" value="Chaperone J-domain"/>
    <property type="match status" value="1"/>
</dbReference>
<dbReference type="InterPro" id="IPR036869">
    <property type="entry name" value="J_dom_sf"/>
</dbReference>
<feature type="region of interest" description="Disordered" evidence="2">
    <location>
        <begin position="137"/>
        <end position="157"/>
    </location>
</feature>
<accession>A0A9W8I262</accession>
<evidence type="ECO:0000259" key="4">
    <source>
        <dbReference type="PROSITE" id="PS50076"/>
    </source>
</evidence>
<keyword evidence="3" id="KW-0812">Transmembrane</keyword>
<protein>
    <recommendedName>
        <fullName evidence="4">J domain-containing protein</fullName>
    </recommendedName>
</protein>
<evidence type="ECO:0000256" key="2">
    <source>
        <dbReference type="SAM" id="MobiDB-lite"/>
    </source>
</evidence>
<dbReference type="Proteomes" id="UP001139887">
    <property type="component" value="Unassembled WGS sequence"/>
</dbReference>